<dbReference type="InterPro" id="IPR009760">
    <property type="entry name" value="DUF1328"/>
</dbReference>
<dbReference type="AlphaFoldDB" id="A0A4Q9VY94"/>
<keyword evidence="1 5" id="KW-1003">Cell membrane</keyword>
<organism evidence="6 7">
    <name type="scientific">Siculibacillus lacustris</name>
    <dbReference type="NCBI Taxonomy" id="1549641"/>
    <lineage>
        <taxon>Bacteria</taxon>
        <taxon>Pseudomonadati</taxon>
        <taxon>Pseudomonadota</taxon>
        <taxon>Alphaproteobacteria</taxon>
        <taxon>Hyphomicrobiales</taxon>
        <taxon>Ancalomicrobiaceae</taxon>
        <taxon>Siculibacillus</taxon>
    </lineage>
</organism>
<dbReference type="NCBIfam" id="NF010229">
    <property type="entry name" value="PRK13682.1-4"/>
    <property type="match status" value="1"/>
</dbReference>
<feature type="transmembrane region" description="Helical" evidence="5">
    <location>
        <begin position="33"/>
        <end position="52"/>
    </location>
</feature>
<comment type="similarity">
    <text evidence="5">Belongs to the UPF0391 family.</text>
</comment>
<keyword evidence="7" id="KW-1185">Reference proteome</keyword>
<dbReference type="NCBIfam" id="NF010226">
    <property type="entry name" value="PRK13682.1-1"/>
    <property type="match status" value="1"/>
</dbReference>
<dbReference type="Pfam" id="PF07043">
    <property type="entry name" value="DUF1328"/>
    <property type="match status" value="1"/>
</dbReference>
<dbReference type="Proteomes" id="UP000292781">
    <property type="component" value="Unassembled WGS sequence"/>
</dbReference>
<evidence type="ECO:0000256" key="5">
    <source>
        <dbReference type="HAMAP-Rule" id="MF_01361"/>
    </source>
</evidence>
<keyword evidence="2 5" id="KW-0812">Transmembrane</keyword>
<reference evidence="6 7" key="1">
    <citation type="submission" date="2019-02" db="EMBL/GenBank/DDBJ databases">
        <title>Siculibacillus lacustris gen. nov., sp. nov., a new rosette-forming bacterium isolated from a freshwater crater lake (Lake St. Ana, Romania).</title>
        <authorList>
            <person name="Felfoldi T."/>
            <person name="Marton Z."/>
            <person name="Szabo A."/>
            <person name="Mentes A."/>
            <person name="Boka K."/>
            <person name="Marialigeti K."/>
            <person name="Mathe I."/>
            <person name="Koncz M."/>
            <person name="Schumann P."/>
            <person name="Toth E."/>
        </authorList>
    </citation>
    <scope>NUCLEOTIDE SEQUENCE [LARGE SCALE GENOMIC DNA]</scope>
    <source>
        <strain evidence="6 7">SA-279</strain>
    </source>
</reference>
<comment type="caution">
    <text evidence="6">The sequence shown here is derived from an EMBL/GenBank/DDBJ whole genome shotgun (WGS) entry which is preliminary data.</text>
</comment>
<dbReference type="HAMAP" id="MF_01361">
    <property type="entry name" value="UPF0391"/>
    <property type="match status" value="1"/>
</dbReference>
<gene>
    <name evidence="6" type="ORF">EYW49_04120</name>
</gene>
<name>A0A4Q9VY94_9HYPH</name>
<dbReference type="GO" id="GO:0005886">
    <property type="term" value="C:plasma membrane"/>
    <property type="evidence" value="ECO:0007669"/>
    <property type="project" value="UniProtKB-UniRule"/>
</dbReference>
<evidence type="ECO:0000313" key="6">
    <source>
        <dbReference type="EMBL" id="TBW40378.1"/>
    </source>
</evidence>
<evidence type="ECO:0000256" key="1">
    <source>
        <dbReference type="ARBA" id="ARBA00022475"/>
    </source>
</evidence>
<comment type="caution">
    <text evidence="5">Lacks conserved residue(s) required for the propagation of feature annotation.</text>
</comment>
<feature type="transmembrane region" description="Helical" evidence="5">
    <location>
        <begin position="6"/>
        <end position="26"/>
    </location>
</feature>
<protein>
    <recommendedName>
        <fullName evidence="5">UPF0391 membrane protein EYW49_04120</fullName>
    </recommendedName>
</protein>
<evidence type="ECO:0000256" key="3">
    <source>
        <dbReference type="ARBA" id="ARBA00022989"/>
    </source>
</evidence>
<keyword evidence="4 5" id="KW-0472">Membrane</keyword>
<dbReference type="PIRSF" id="PIRSF036466">
    <property type="entry name" value="UCP036466"/>
    <property type="match status" value="1"/>
</dbReference>
<accession>A0A4Q9VY94</accession>
<keyword evidence="3 5" id="KW-1133">Transmembrane helix</keyword>
<dbReference type="RefSeq" id="WP_131306490.1">
    <property type="nucleotide sequence ID" value="NZ_SJFN01000004.1"/>
</dbReference>
<sequence>MLQWSLIFLVVALIAAVFGFGGVAATSAGIARILFGVFLLLFLVSFVMQMLGRA</sequence>
<evidence type="ECO:0000256" key="4">
    <source>
        <dbReference type="ARBA" id="ARBA00023136"/>
    </source>
</evidence>
<proteinExistence type="inferred from homology"/>
<evidence type="ECO:0000256" key="2">
    <source>
        <dbReference type="ARBA" id="ARBA00022692"/>
    </source>
</evidence>
<evidence type="ECO:0000313" key="7">
    <source>
        <dbReference type="Proteomes" id="UP000292781"/>
    </source>
</evidence>
<dbReference type="EMBL" id="SJFN01000004">
    <property type="protein sequence ID" value="TBW40378.1"/>
    <property type="molecule type" value="Genomic_DNA"/>
</dbReference>